<keyword evidence="11 12" id="KW-0472">Membrane</keyword>
<feature type="binding site" evidence="12">
    <location>
        <position position="203"/>
    </location>
    <ligand>
        <name>Zn(2+)</name>
        <dbReference type="ChEBI" id="CHEBI:29105"/>
        <note>catalytic</note>
    </ligand>
</feature>
<evidence type="ECO:0000256" key="10">
    <source>
        <dbReference type="ARBA" id="ARBA00023049"/>
    </source>
</evidence>
<feature type="transmembrane region" description="Helical" evidence="12">
    <location>
        <begin position="31"/>
        <end position="53"/>
    </location>
</feature>
<dbReference type="HAMAP" id="MF_00188">
    <property type="entry name" value="Pept_M48_protease_HtpX"/>
    <property type="match status" value="1"/>
</dbReference>
<keyword evidence="15" id="KW-0346">Stress response</keyword>
<comment type="subcellular location">
    <subcellularLocation>
        <location evidence="1 12">Cell membrane</location>
        <topology evidence="1 12">Multi-pass membrane protein</topology>
    </subcellularLocation>
</comment>
<dbReference type="GO" id="GO:0008270">
    <property type="term" value="F:zinc ion binding"/>
    <property type="evidence" value="ECO:0007669"/>
    <property type="project" value="UniProtKB-UniRule"/>
</dbReference>
<dbReference type="Proteomes" id="UP000190092">
    <property type="component" value="Unassembled WGS sequence"/>
</dbReference>
<dbReference type="AlphaFoldDB" id="A0A1T4QSJ3"/>
<keyword evidence="7 12" id="KW-0378">Hydrolase</keyword>
<accession>A0A1T4QSJ3</accession>
<feature type="binding site" evidence="12">
    <location>
        <position position="130"/>
    </location>
    <ligand>
        <name>Zn(2+)</name>
        <dbReference type="ChEBI" id="CHEBI:29105"/>
        <note>catalytic</note>
    </ligand>
</feature>
<feature type="transmembrane region" description="Helical" evidence="12">
    <location>
        <begin position="141"/>
        <end position="163"/>
    </location>
</feature>
<feature type="active site" evidence="12">
    <location>
        <position position="131"/>
    </location>
</feature>
<protein>
    <recommendedName>
        <fullName evidence="12">Protease HtpX homolog</fullName>
        <ecNumber evidence="12">3.4.24.-</ecNumber>
    </recommendedName>
</protein>
<keyword evidence="10 12" id="KW-0482">Metalloprotease</keyword>
<keyword evidence="6 12" id="KW-0479">Metal-binding</keyword>
<evidence type="ECO:0000256" key="6">
    <source>
        <dbReference type="ARBA" id="ARBA00022723"/>
    </source>
</evidence>
<evidence type="ECO:0000256" key="8">
    <source>
        <dbReference type="ARBA" id="ARBA00022833"/>
    </source>
</evidence>
<dbReference type="Pfam" id="PF01435">
    <property type="entry name" value="Peptidase_M48"/>
    <property type="match status" value="1"/>
</dbReference>
<evidence type="ECO:0000256" key="2">
    <source>
        <dbReference type="ARBA" id="ARBA00009779"/>
    </source>
</evidence>
<evidence type="ECO:0000256" key="13">
    <source>
        <dbReference type="SAM" id="MobiDB-lite"/>
    </source>
</evidence>
<sequence length="311" mass="32645">MNYVKTALLLAALTAFFLAVGYMLGGHNGLVIALLVALGTNVFAYWNSASLVLRMSNAHEVGPQEAPELYGIVQELTQRAGLPMPRVYVIDEDQPNAFATGRSPEHAAVAVNTGLLRHLNRQEVIGVLSHELGHVKNRDTLTMTVAATLSGAIGMLATFGGLFGGGRDENGRPLVNPIVAIAAMILAPLAATLVQMAISRSREFEADRMGAEISGHPEWLASALARLHAGTQAIPNATAEANPATAHLYIDNPLSGGGMANLFSTHPPMEERIARLQAMASSMTPAPAYGTTTRARAGGSVPQTGGRGPWG</sequence>
<evidence type="ECO:0000256" key="3">
    <source>
        <dbReference type="ARBA" id="ARBA00022475"/>
    </source>
</evidence>
<evidence type="ECO:0000256" key="9">
    <source>
        <dbReference type="ARBA" id="ARBA00022989"/>
    </source>
</evidence>
<keyword evidence="16" id="KW-1185">Reference proteome</keyword>
<evidence type="ECO:0000256" key="12">
    <source>
        <dbReference type="HAMAP-Rule" id="MF_00188"/>
    </source>
</evidence>
<comment type="similarity">
    <text evidence="2 12">Belongs to the peptidase M48B family.</text>
</comment>
<gene>
    <name evidence="12" type="primary">htpX</name>
    <name evidence="15" type="ORF">SAMN02745126_03421</name>
</gene>
<evidence type="ECO:0000256" key="5">
    <source>
        <dbReference type="ARBA" id="ARBA00022692"/>
    </source>
</evidence>
<feature type="transmembrane region" description="Helical" evidence="12">
    <location>
        <begin position="175"/>
        <end position="198"/>
    </location>
</feature>
<dbReference type="STRING" id="225324.SAMN02745126_03421"/>
<comment type="cofactor">
    <cofactor evidence="12">
        <name>Zn(2+)</name>
        <dbReference type="ChEBI" id="CHEBI:29105"/>
    </cofactor>
    <text evidence="12">Binds 1 zinc ion per subunit.</text>
</comment>
<dbReference type="Gene3D" id="3.30.2010.10">
    <property type="entry name" value="Metalloproteases ('zincins'), catalytic domain"/>
    <property type="match status" value="1"/>
</dbReference>
<evidence type="ECO:0000256" key="4">
    <source>
        <dbReference type="ARBA" id="ARBA00022670"/>
    </source>
</evidence>
<dbReference type="RefSeq" id="WP_085935095.1">
    <property type="nucleotide sequence ID" value="NZ_FUWJ01000003.1"/>
</dbReference>
<evidence type="ECO:0000256" key="1">
    <source>
        <dbReference type="ARBA" id="ARBA00004651"/>
    </source>
</evidence>
<feature type="binding site" evidence="12">
    <location>
        <position position="134"/>
    </location>
    <ligand>
        <name>Zn(2+)</name>
        <dbReference type="ChEBI" id="CHEBI:29105"/>
        <note>catalytic</note>
    </ligand>
</feature>
<evidence type="ECO:0000256" key="11">
    <source>
        <dbReference type="ARBA" id="ARBA00023136"/>
    </source>
</evidence>
<dbReference type="PANTHER" id="PTHR43221">
    <property type="entry name" value="PROTEASE HTPX"/>
    <property type="match status" value="1"/>
</dbReference>
<proteinExistence type="inferred from homology"/>
<evidence type="ECO:0000256" key="7">
    <source>
        <dbReference type="ARBA" id="ARBA00022801"/>
    </source>
</evidence>
<dbReference type="NCBIfam" id="NF002826">
    <property type="entry name" value="PRK03001.1"/>
    <property type="match status" value="1"/>
</dbReference>
<keyword evidence="3 12" id="KW-1003">Cell membrane</keyword>
<dbReference type="InterPro" id="IPR022919">
    <property type="entry name" value="Pept_M48_protease_HtpX"/>
</dbReference>
<dbReference type="InterPro" id="IPR050083">
    <property type="entry name" value="HtpX_protease"/>
</dbReference>
<evidence type="ECO:0000313" key="16">
    <source>
        <dbReference type="Proteomes" id="UP000190092"/>
    </source>
</evidence>
<keyword evidence="8 12" id="KW-0862">Zinc</keyword>
<dbReference type="OrthoDB" id="15218at2"/>
<dbReference type="GO" id="GO:0006508">
    <property type="term" value="P:proteolysis"/>
    <property type="evidence" value="ECO:0007669"/>
    <property type="project" value="UniProtKB-KW"/>
</dbReference>
<name>A0A1T4QSJ3_9HYPH</name>
<organism evidence="15 16">
    <name type="scientific">Enhydrobacter aerosaccus</name>
    <dbReference type="NCBI Taxonomy" id="225324"/>
    <lineage>
        <taxon>Bacteria</taxon>
        <taxon>Pseudomonadati</taxon>
        <taxon>Pseudomonadota</taxon>
        <taxon>Alphaproteobacteria</taxon>
        <taxon>Hyphomicrobiales</taxon>
        <taxon>Enhydrobacter</taxon>
    </lineage>
</organism>
<evidence type="ECO:0000313" key="15">
    <source>
        <dbReference type="EMBL" id="SKA06753.1"/>
    </source>
</evidence>
<dbReference type="InterPro" id="IPR001915">
    <property type="entry name" value="Peptidase_M48"/>
</dbReference>
<dbReference type="CDD" id="cd07336">
    <property type="entry name" value="M48B_HtpX_like"/>
    <property type="match status" value="1"/>
</dbReference>
<reference evidence="16" key="1">
    <citation type="submission" date="2017-02" db="EMBL/GenBank/DDBJ databases">
        <authorList>
            <person name="Varghese N."/>
            <person name="Submissions S."/>
        </authorList>
    </citation>
    <scope>NUCLEOTIDE SEQUENCE [LARGE SCALE GENOMIC DNA]</scope>
    <source>
        <strain evidence="16">ATCC 27094</strain>
    </source>
</reference>
<evidence type="ECO:0000259" key="14">
    <source>
        <dbReference type="Pfam" id="PF01435"/>
    </source>
</evidence>
<dbReference type="EMBL" id="FUWJ01000003">
    <property type="protein sequence ID" value="SKA06753.1"/>
    <property type="molecule type" value="Genomic_DNA"/>
</dbReference>
<keyword evidence="4 12" id="KW-0645">Protease</keyword>
<dbReference type="EC" id="3.4.24.-" evidence="12"/>
<feature type="compositionally biased region" description="Polar residues" evidence="13">
    <location>
        <begin position="285"/>
        <end position="294"/>
    </location>
</feature>
<dbReference type="GO" id="GO:0004222">
    <property type="term" value="F:metalloendopeptidase activity"/>
    <property type="evidence" value="ECO:0007669"/>
    <property type="project" value="UniProtKB-UniRule"/>
</dbReference>
<keyword evidence="9 12" id="KW-1133">Transmembrane helix</keyword>
<dbReference type="GO" id="GO:0005886">
    <property type="term" value="C:plasma membrane"/>
    <property type="evidence" value="ECO:0007669"/>
    <property type="project" value="UniProtKB-SubCell"/>
</dbReference>
<keyword evidence="5 12" id="KW-0812">Transmembrane</keyword>
<feature type="domain" description="Peptidase M48" evidence="14">
    <location>
        <begin position="63"/>
        <end position="279"/>
    </location>
</feature>
<dbReference type="NCBIfam" id="NF002363">
    <property type="entry name" value="PRK01345.1"/>
    <property type="match status" value="1"/>
</dbReference>
<dbReference type="PANTHER" id="PTHR43221:SF1">
    <property type="entry name" value="PROTEASE HTPX"/>
    <property type="match status" value="1"/>
</dbReference>
<feature type="region of interest" description="Disordered" evidence="13">
    <location>
        <begin position="285"/>
        <end position="311"/>
    </location>
</feature>